<feature type="region of interest" description="Disordered" evidence="1">
    <location>
        <begin position="156"/>
        <end position="189"/>
    </location>
</feature>
<evidence type="ECO:0000313" key="2">
    <source>
        <dbReference type="EMBL" id="CAI5731524.1"/>
    </source>
</evidence>
<accession>A0AAV0U7A7</accession>
<keyword evidence="3" id="KW-1185">Reference proteome</keyword>
<name>A0AAV0U7A7_HYABA</name>
<evidence type="ECO:0000256" key="1">
    <source>
        <dbReference type="SAM" id="MobiDB-lite"/>
    </source>
</evidence>
<evidence type="ECO:0008006" key="4">
    <source>
        <dbReference type="Google" id="ProtNLM"/>
    </source>
</evidence>
<dbReference type="Proteomes" id="UP001162031">
    <property type="component" value="Unassembled WGS sequence"/>
</dbReference>
<dbReference type="InterPro" id="IPR043198">
    <property type="entry name" value="Cyclin/Ssn8"/>
</dbReference>
<reference evidence="2" key="1">
    <citation type="submission" date="2022-12" db="EMBL/GenBank/DDBJ databases">
        <authorList>
            <person name="Webb A."/>
        </authorList>
    </citation>
    <scope>NUCLEOTIDE SEQUENCE</scope>
    <source>
        <strain evidence="2">Hp1</strain>
    </source>
</reference>
<protein>
    <recommendedName>
        <fullName evidence="4">Cyclin N-terminal domain-containing protein</fullName>
    </recommendedName>
</protein>
<proteinExistence type="predicted"/>
<comment type="caution">
    <text evidence="2">The sequence shown here is derived from an EMBL/GenBank/DDBJ whole genome shotgun (WGS) entry which is preliminary data.</text>
</comment>
<dbReference type="AlphaFoldDB" id="A0AAV0U7A7"/>
<sequence length="394" mass="44235">MAPALGNKWVFPQLRSMIVQSSTRKQDESEKENTDTEAASVFCTPSRTESNVPWRVELQLRRTTCVFVEHLAQLLGMPNAPSVTAQLYIQKFYMLHSFATHDRFVVATAALFLAGKTEEFPVKVRYVTECSMYLLLCPGQALEKMQANRATYKFKKGTTAASARRTPPPPASMLPYNKKQKRDSKNKSGAVVSSTFVNDKDTANANHLEWLQALLEVVEVGEIEANASKVLLLERILLLTLSFEIGAPQPFAYIAPHMEKVFDLDAMHPDISYENVRQIAFLLVADAVKSGLCLAFDCSSLAAGAVYVACLYHRQVGPNVATETNDPWWTTLNLPEQELEDVARCYLWMYEDENGERARGIGPGFLDLWKRYRPKDNLPDLEYIKALDAGLQTP</sequence>
<dbReference type="EMBL" id="CANTFL010001107">
    <property type="protein sequence ID" value="CAI5731524.1"/>
    <property type="molecule type" value="Genomic_DNA"/>
</dbReference>
<organism evidence="2 3">
    <name type="scientific">Hyaloperonospora brassicae</name>
    <name type="common">Brassica downy mildew</name>
    <name type="synonym">Peronospora brassicae</name>
    <dbReference type="NCBI Taxonomy" id="162125"/>
    <lineage>
        <taxon>Eukaryota</taxon>
        <taxon>Sar</taxon>
        <taxon>Stramenopiles</taxon>
        <taxon>Oomycota</taxon>
        <taxon>Peronosporomycetes</taxon>
        <taxon>Peronosporales</taxon>
        <taxon>Peronosporaceae</taxon>
        <taxon>Hyaloperonospora</taxon>
    </lineage>
</organism>
<dbReference type="GO" id="GO:0016538">
    <property type="term" value="F:cyclin-dependent protein serine/threonine kinase regulator activity"/>
    <property type="evidence" value="ECO:0007669"/>
    <property type="project" value="InterPro"/>
</dbReference>
<dbReference type="SUPFAM" id="SSF47954">
    <property type="entry name" value="Cyclin-like"/>
    <property type="match status" value="2"/>
</dbReference>
<dbReference type="GO" id="GO:0006357">
    <property type="term" value="P:regulation of transcription by RNA polymerase II"/>
    <property type="evidence" value="ECO:0007669"/>
    <property type="project" value="InterPro"/>
</dbReference>
<evidence type="ECO:0000313" key="3">
    <source>
        <dbReference type="Proteomes" id="UP001162031"/>
    </source>
</evidence>
<dbReference type="Gene3D" id="1.10.472.10">
    <property type="entry name" value="Cyclin-like"/>
    <property type="match status" value="2"/>
</dbReference>
<dbReference type="InterPro" id="IPR036915">
    <property type="entry name" value="Cyclin-like_sf"/>
</dbReference>
<dbReference type="PANTHER" id="PTHR10026">
    <property type="entry name" value="CYCLIN"/>
    <property type="match status" value="1"/>
</dbReference>
<gene>
    <name evidence="2" type="ORF">HBR001_LOCUS5219</name>
</gene>